<dbReference type="STRING" id="380248.SAMN05216251_117152"/>
<dbReference type="Proteomes" id="UP000199323">
    <property type="component" value="Unassembled WGS sequence"/>
</dbReference>
<dbReference type="Gene3D" id="3.10.450.50">
    <property type="match status" value="1"/>
</dbReference>
<feature type="domain" description="CYTH" evidence="1">
    <location>
        <begin position="2"/>
        <end position="169"/>
    </location>
</feature>
<dbReference type="EMBL" id="FONG01000017">
    <property type="protein sequence ID" value="SFF52726.1"/>
    <property type="molecule type" value="Genomic_DNA"/>
</dbReference>
<accession>A0A1I2JIR7</accession>
<evidence type="ECO:0000259" key="1">
    <source>
        <dbReference type="PROSITE" id="PS51707"/>
    </source>
</evidence>
<dbReference type="Gene3D" id="2.40.320.10">
    <property type="entry name" value="Hypothetical Protein Pfu-838710-001"/>
    <property type="match status" value="1"/>
</dbReference>
<dbReference type="InterPro" id="IPR033469">
    <property type="entry name" value="CYTH-like_dom_sf"/>
</dbReference>
<name>A0A1I2JIR7_9ACTN</name>
<protein>
    <submittedName>
        <fullName evidence="2">Adenylyl cyclase CyaB, putative</fullName>
    </submittedName>
</protein>
<dbReference type="InterPro" id="IPR023577">
    <property type="entry name" value="CYTH_domain"/>
</dbReference>
<evidence type="ECO:0000313" key="3">
    <source>
        <dbReference type="Proteomes" id="UP000199323"/>
    </source>
</evidence>
<dbReference type="InterPro" id="IPR008173">
    <property type="entry name" value="Adenylyl_cyclase_CyaB"/>
</dbReference>
<organism evidence="2 3">
    <name type="scientific">Actinacidiphila alni</name>
    <dbReference type="NCBI Taxonomy" id="380248"/>
    <lineage>
        <taxon>Bacteria</taxon>
        <taxon>Bacillati</taxon>
        <taxon>Actinomycetota</taxon>
        <taxon>Actinomycetes</taxon>
        <taxon>Kitasatosporales</taxon>
        <taxon>Streptomycetaceae</taxon>
        <taxon>Actinacidiphila</taxon>
    </lineage>
</organism>
<dbReference type="SUPFAM" id="SSF54427">
    <property type="entry name" value="NTF2-like"/>
    <property type="match status" value="1"/>
</dbReference>
<dbReference type="CDD" id="cd07890">
    <property type="entry name" value="CYTH-like_AC_IV-like"/>
    <property type="match status" value="1"/>
</dbReference>
<dbReference type="AlphaFoldDB" id="A0A1I2JIR7"/>
<dbReference type="SUPFAM" id="SSF55154">
    <property type="entry name" value="CYTH-like phosphatases"/>
    <property type="match status" value="1"/>
</dbReference>
<dbReference type="InterPro" id="IPR027843">
    <property type="entry name" value="DUF4440"/>
</dbReference>
<dbReference type="Pfam" id="PF01928">
    <property type="entry name" value="CYTH"/>
    <property type="match status" value="1"/>
</dbReference>
<dbReference type="InterPro" id="IPR032710">
    <property type="entry name" value="NTF2-like_dom_sf"/>
</dbReference>
<evidence type="ECO:0000313" key="2">
    <source>
        <dbReference type="EMBL" id="SFF52726.1"/>
    </source>
</evidence>
<sequence>MKHEYEAKFLAVDVAGLRAQLAAFGAVQVFPRTLLTRKIFESDVLDGSQWVRLRNEGTRTTLTLKQVTDATSIHGTTEIETEVGDLDAMAEILTNLGLREVRYQENFREEWQLGDVAFDFDTWPDLPTFLEIEGPDEPSVRDAAAHLGLDYSDARFGSVDAIYKSETGRDILAEPTLLFPDAGAGASVGVAGPAPGLVTELTAFMRQYEQATNSHEIDRVVPLIAEDAVYWFSDGSYRGVAEITGAIERTFATIRDEAYGIGDLEWVVLTADHAVCRYRFSWTGIVGGRPRSGAGRGTNVIVKRDGAWKMRHEHLST</sequence>
<dbReference type="PROSITE" id="PS51707">
    <property type="entry name" value="CYTH"/>
    <property type="match status" value="1"/>
</dbReference>
<proteinExistence type="predicted"/>
<dbReference type="Pfam" id="PF14534">
    <property type="entry name" value="DUF4440"/>
    <property type="match status" value="1"/>
</dbReference>
<keyword evidence="3" id="KW-1185">Reference proteome</keyword>
<gene>
    <name evidence="2" type="ORF">SAMN05216251_117152</name>
</gene>
<reference evidence="2 3" key="1">
    <citation type="submission" date="2016-10" db="EMBL/GenBank/DDBJ databases">
        <authorList>
            <person name="de Groot N.N."/>
        </authorList>
    </citation>
    <scope>NUCLEOTIDE SEQUENCE [LARGE SCALE GENOMIC DNA]</scope>
    <source>
        <strain evidence="2 3">CGMCC 4.3510</strain>
    </source>
</reference>